<accession>G7QCF3</accession>
<name>G7QCF3_9BACT</name>
<keyword evidence="1" id="KW-0472">Membrane</keyword>
<dbReference type="STRING" id="694327.DFW101_0092"/>
<dbReference type="InterPro" id="IPR014263">
    <property type="entry name" value="Methanolan_biosynth_EpsI"/>
</dbReference>
<keyword evidence="4" id="KW-1185">Reference proteome</keyword>
<evidence type="ECO:0000256" key="1">
    <source>
        <dbReference type="SAM" id="Phobius"/>
    </source>
</evidence>
<gene>
    <name evidence="3" type="ORF">DFW101_0092</name>
</gene>
<organism evidence="3 4">
    <name type="scientific">Solidesulfovibrio carbinoliphilus subsp. oakridgensis</name>
    <dbReference type="NCBI Taxonomy" id="694327"/>
    <lineage>
        <taxon>Bacteria</taxon>
        <taxon>Pseudomonadati</taxon>
        <taxon>Thermodesulfobacteriota</taxon>
        <taxon>Desulfovibrionia</taxon>
        <taxon>Desulfovibrionales</taxon>
        <taxon>Desulfovibrionaceae</taxon>
        <taxon>Solidesulfovibrio</taxon>
    </lineage>
</organism>
<protein>
    <submittedName>
        <fullName evidence="3">EpsI family protein</fullName>
    </submittedName>
</protein>
<feature type="transmembrane region" description="Helical" evidence="1">
    <location>
        <begin position="6"/>
        <end position="24"/>
    </location>
</feature>
<reference evidence="4" key="1">
    <citation type="journal article" date="2015" name="Genome Announc.">
        <title>High-Quality Draft Genome Sequence of Desulfovibrio carbinoliphilus FW-101-2B, an Organic Acid-Oxidizing Sulfate-Reducing Bacterium Isolated from Uranium(VI)-Contaminated Groundwater.</title>
        <authorList>
            <person name="Ramsay B.D."/>
            <person name="Hwang C."/>
            <person name="Woo H.L."/>
            <person name="Carroll S.L."/>
            <person name="Lucas S."/>
            <person name="Han J."/>
            <person name="Lapidus A.L."/>
            <person name="Cheng J.F."/>
            <person name="Goodwin L.A."/>
            <person name="Pitluck S."/>
            <person name="Peters L."/>
            <person name="Chertkov O."/>
            <person name="Held B."/>
            <person name="Detter J.C."/>
            <person name="Han C.S."/>
            <person name="Tapia R."/>
            <person name="Land M.L."/>
            <person name="Hauser L.J."/>
            <person name="Kyrpides N.C."/>
            <person name="Ivanova N.N."/>
            <person name="Mikhailova N."/>
            <person name="Pagani I."/>
            <person name="Woyke T."/>
            <person name="Arkin A.P."/>
            <person name="Dehal P."/>
            <person name="Chivian D."/>
            <person name="Criddle C.S."/>
            <person name="Wu W."/>
            <person name="Chakraborty R."/>
            <person name="Hazen T.C."/>
            <person name="Fields M.W."/>
        </authorList>
    </citation>
    <scope>NUCLEOTIDE SEQUENCE [LARGE SCALE GENOMIC DNA]</scope>
    <source>
        <strain evidence="4">FW-101-2B</strain>
    </source>
</reference>
<keyword evidence="1" id="KW-0812">Transmembrane</keyword>
<evidence type="ECO:0000313" key="3">
    <source>
        <dbReference type="EMBL" id="EHJ46109.1"/>
    </source>
</evidence>
<dbReference type="AlphaFoldDB" id="G7QCF3"/>
<dbReference type="EMBL" id="CM001368">
    <property type="protein sequence ID" value="EHJ46109.1"/>
    <property type="molecule type" value="Genomic_DNA"/>
</dbReference>
<evidence type="ECO:0000313" key="4">
    <source>
        <dbReference type="Proteomes" id="UP000004662"/>
    </source>
</evidence>
<dbReference type="Proteomes" id="UP000004662">
    <property type="component" value="Chromosome"/>
</dbReference>
<evidence type="ECO:0000259" key="2">
    <source>
        <dbReference type="Pfam" id="PF11984"/>
    </source>
</evidence>
<dbReference type="RefSeq" id="WP_009179567.1">
    <property type="nucleotide sequence ID" value="NZ_CM001368.1"/>
</dbReference>
<dbReference type="OrthoDB" id="9797363at2"/>
<feature type="domain" description="Methanolan biosynthesis EpsI" evidence="2">
    <location>
        <begin position="10"/>
        <end position="205"/>
    </location>
</feature>
<keyword evidence="1" id="KW-1133">Transmembrane helix</keyword>
<dbReference type="NCBIfam" id="TIGR02914">
    <property type="entry name" value="EpsI_fam"/>
    <property type="match status" value="1"/>
</dbReference>
<sequence>MKTPWYRYLAIYCLFLATAGYIALHRETAEPLARPLADFPARVGAWRTVHQEQFSRELLEVLRPSDYLSRRYLGPDGKTVNLYIGYHDGAQGSGPIHSPKNCLPGSGWFEVVSRPVEFDVGGERVRLTQAIYRQGERQELFVYWFMVRGEVLSTEIGLKLAEIANSVQHGQRGASFVRLNLGTQNDPAEAASVAEAFIKQAYPVIHFFLAP</sequence>
<dbReference type="Pfam" id="PF11984">
    <property type="entry name" value="DUF3485"/>
    <property type="match status" value="1"/>
</dbReference>
<proteinExistence type="predicted"/>
<dbReference type="HOGENOM" id="CLU_096773_0_0_7"/>
<dbReference type="eggNOG" id="COG1269">
    <property type="taxonomic scope" value="Bacteria"/>
</dbReference>